<dbReference type="GO" id="GO:0016747">
    <property type="term" value="F:acyltransferase activity, transferring groups other than amino-acyl groups"/>
    <property type="evidence" value="ECO:0007669"/>
    <property type="project" value="InterPro"/>
</dbReference>
<dbReference type="OrthoDB" id="9796461at2"/>
<keyword evidence="3" id="KW-0012">Acyltransferase</keyword>
<evidence type="ECO:0000313" key="4">
    <source>
        <dbReference type="Proteomes" id="UP000323608"/>
    </source>
</evidence>
<accession>A0A5B0WBK7</accession>
<dbReference type="PANTHER" id="PTHR23028">
    <property type="entry name" value="ACETYLTRANSFERASE"/>
    <property type="match status" value="1"/>
</dbReference>
<dbReference type="Pfam" id="PF01757">
    <property type="entry name" value="Acyl_transf_3"/>
    <property type="match status" value="1"/>
</dbReference>
<protein>
    <submittedName>
        <fullName evidence="3">Acyltransferase</fullName>
    </submittedName>
</protein>
<proteinExistence type="predicted"/>
<feature type="transmembrane region" description="Helical" evidence="1">
    <location>
        <begin position="100"/>
        <end position="121"/>
    </location>
</feature>
<dbReference type="InterPro" id="IPR050879">
    <property type="entry name" value="Acyltransferase_3"/>
</dbReference>
<dbReference type="RefSeq" id="WP_149633213.1">
    <property type="nucleotide sequence ID" value="NZ_VNIP01000003.1"/>
</dbReference>
<feature type="domain" description="Acyltransferase 3" evidence="2">
    <location>
        <begin position="9"/>
        <end position="374"/>
    </location>
</feature>
<evidence type="ECO:0000259" key="2">
    <source>
        <dbReference type="Pfam" id="PF01757"/>
    </source>
</evidence>
<feature type="transmembrane region" description="Helical" evidence="1">
    <location>
        <begin position="353"/>
        <end position="375"/>
    </location>
</feature>
<feature type="transmembrane region" description="Helical" evidence="1">
    <location>
        <begin position="326"/>
        <end position="347"/>
    </location>
</feature>
<keyword evidence="1" id="KW-0812">Transmembrane</keyword>
<feature type="transmembrane region" description="Helical" evidence="1">
    <location>
        <begin position="16"/>
        <end position="36"/>
    </location>
</feature>
<dbReference type="PANTHER" id="PTHR23028:SF134">
    <property type="entry name" value="PUTATIVE (AFU_ORTHOLOGUE AFUA_4G08520)-RELATED"/>
    <property type="match status" value="1"/>
</dbReference>
<dbReference type="InterPro" id="IPR002656">
    <property type="entry name" value="Acyl_transf_3_dom"/>
</dbReference>
<reference evidence="3 4" key="1">
    <citation type="submission" date="2019-07" db="EMBL/GenBank/DDBJ databases">
        <title>The Draft Genome Sequence of Rhizobium tropici SARCC-755 Associated with Superior Nodulation on Pigeonpea (Cajanus cajan (L.) Millsp.).</title>
        <authorList>
            <person name="Bopape F.L."/>
            <person name="Hassen A.I."/>
            <person name="Swanevelder Z.H."/>
            <person name="Gwata E.T."/>
        </authorList>
    </citation>
    <scope>NUCLEOTIDE SEQUENCE [LARGE SCALE GENOMIC DNA]</scope>
    <source>
        <strain evidence="3 4">SARCC-755</strain>
    </source>
</reference>
<evidence type="ECO:0000256" key="1">
    <source>
        <dbReference type="SAM" id="Phobius"/>
    </source>
</evidence>
<sequence>MHSADSRFVFFDGLRGLAALNVAVSHFLVAFDFAIYTGKVENSHGSWDVALSAYPFLFVGAGANFSVCIFLALSGFVLANSFHNSRLALPGLLVKRTIRLGVPVLAASLLGWALLEIGLIFNQRIAAITKSDWLAKQFSQSDPSFTDGLYQAWNSLLGNATLDNSYNSVLWTMPIEFVGSIVLILMFCTGISRISKTGAGILLLLFGAVVGRTFVSIMLFGGSVYLLQVHRFASRLKWRFPILLLICFLGTVPFSVARGPYWDAIVSLMGFVPSINWHVPGFINQGNVSLWHEISALALVVLLSGWEAAQRALSGRVFKYLGKISFPLYLTHIPALFSAGCFGFMVADATGSTYPVAVAMAFFAYVPTAFIFALAMEWLVDIRAIALAAAVSARWQPAAVSL</sequence>
<gene>
    <name evidence="3" type="ORF">FP026_03320</name>
</gene>
<dbReference type="AlphaFoldDB" id="A0A5B0WBK7"/>
<feature type="transmembrane region" description="Helical" evidence="1">
    <location>
        <begin position="201"/>
        <end position="226"/>
    </location>
</feature>
<name>A0A5B0WBK7_RHITR</name>
<comment type="caution">
    <text evidence="3">The sequence shown here is derived from an EMBL/GenBank/DDBJ whole genome shotgun (WGS) entry which is preliminary data.</text>
</comment>
<feature type="transmembrane region" description="Helical" evidence="1">
    <location>
        <begin position="238"/>
        <end position="257"/>
    </location>
</feature>
<keyword evidence="1" id="KW-0472">Membrane</keyword>
<evidence type="ECO:0000313" key="3">
    <source>
        <dbReference type="EMBL" id="KAA1184430.1"/>
    </source>
</evidence>
<keyword evidence="3" id="KW-0808">Transferase</keyword>
<feature type="transmembrane region" description="Helical" evidence="1">
    <location>
        <begin position="56"/>
        <end position="79"/>
    </location>
</feature>
<dbReference type="Proteomes" id="UP000323608">
    <property type="component" value="Unassembled WGS sequence"/>
</dbReference>
<keyword evidence="1" id="KW-1133">Transmembrane helix</keyword>
<organism evidence="3 4">
    <name type="scientific">Rhizobium tropici</name>
    <dbReference type="NCBI Taxonomy" id="398"/>
    <lineage>
        <taxon>Bacteria</taxon>
        <taxon>Pseudomonadati</taxon>
        <taxon>Pseudomonadota</taxon>
        <taxon>Alphaproteobacteria</taxon>
        <taxon>Hyphomicrobiales</taxon>
        <taxon>Rhizobiaceae</taxon>
        <taxon>Rhizobium/Agrobacterium group</taxon>
        <taxon>Rhizobium</taxon>
    </lineage>
</organism>
<feature type="transmembrane region" description="Helical" evidence="1">
    <location>
        <begin position="169"/>
        <end position="189"/>
    </location>
</feature>
<dbReference type="EMBL" id="VNIP01000003">
    <property type="protein sequence ID" value="KAA1184430.1"/>
    <property type="molecule type" value="Genomic_DNA"/>
</dbReference>